<protein>
    <submittedName>
        <fullName evidence="1">Uncharacterized protein</fullName>
    </submittedName>
</protein>
<dbReference type="EMBL" id="BNJK01000002">
    <property type="protein sequence ID" value="GHO98769.1"/>
    <property type="molecule type" value="Genomic_DNA"/>
</dbReference>
<reference evidence="1" key="1">
    <citation type="submission" date="2020-10" db="EMBL/GenBank/DDBJ databases">
        <title>Taxonomic study of unclassified bacteria belonging to the class Ktedonobacteria.</title>
        <authorList>
            <person name="Yabe S."/>
            <person name="Wang C.M."/>
            <person name="Zheng Y."/>
            <person name="Sakai Y."/>
            <person name="Cavaletti L."/>
            <person name="Monciardini P."/>
            <person name="Donadio S."/>
        </authorList>
    </citation>
    <scope>NUCLEOTIDE SEQUENCE</scope>
    <source>
        <strain evidence="1">ID150040</strain>
    </source>
</reference>
<dbReference type="RefSeq" id="WP_220209464.1">
    <property type="nucleotide sequence ID" value="NZ_BNJK01000002.1"/>
</dbReference>
<comment type="caution">
    <text evidence="1">The sequence shown here is derived from an EMBL/GenBank/DDBJ whole genome shotgun (WGS) entry which is preliminary data.</text>
</comment>
<proteinExistence type="predicted"/>
<gene>
    <name evidence="1" type="ORF">KSF_088170</name>
</gene>
<evidence type="ECO:0000313" key="2">
    <source>
        <dbReference type="Proteomes" id="UP000597444"/>
    </source>
</evidence>
<accession>A0A8J3N566</accession>
<evidence type="ECO:0000313" key="1">
    <source>
        <dbReference type="EMBL" id="GHO98769.1"/>
    </source>
</evidence>
<sequence>MNVVRATLQCLGDFKNLEHQFLDGNTSTGIVGLAPNTQEPFTGTMWEITGPLENGFFTFRCLGHIQNPDHRFLDGRTQDGLVSLVHTTEEPFTGTMWEQIEISSGVFILKCQGHIHNQEHQFLDGRTQDGFVSLAPTTGEPFTGTRWSIKAFPF</sequence>
<name>A0A8J3N566_9CHLR</name>
<dbReference type="AlphaFoldDB" id="A0A8J3N566"/>
<keyword evidence="2" id="KW-1185">Reference proteome</keyword>
<organism evidence="1 2">
    <name type="scientific">Reticulibacter mediterranei</name>
    <dbReference type="NCBI Taxonomy" id="2778369"/>
    <lineage>
        <taxon>Bacteria</taxon>
        <taxon>Bacillati</taxon>
        <taxon>Chloroflexota</taxon>
        <taxon>Ktedonobacteria</taxon>
        <taxon>Ktedonobacterales</taxon>
        <taxon>Reticulibacteraceae</taxon>
        <taxon>Reticulibacter</taxon>
    </lineage>
</organism>
<dbReference type="Proteomes" id="UP000597444">
    <property type="component" value="Unassembled WGS sequence"/>
</dbReference>